<evidence type="ECO:0000256" key="3">
    <source>
        <dbReference type="ARBA" id="ARBA00024947"/>
    </source>
</evidence>
<dbReference type="InterPro" id="IPR044996">
    <property type="entry name" value="COQ10-like"/>
</dbReference>
<organism evidence="5">
    <name type="scientific">Noccaea caerulescens</name>
    <name type="common">Alpine penny-cress</name>
    <name type="synonym">Thlaspi caerulescens</name>
    <dbReference type="NCBI Taxonomy" id="107243"/>
    <lineage>
        <taxon>Eukaryota</taxon>
        <taxon>Viridiplantae</taxon>
        <taxon>Streptophyta</taxon>
        <taxon>Embryophyta</taxon>
        <taxon>Tracheophyta</taxon>
        <taxon>Spermatophyta</taxon>
        <taxon>Magnoliopsida</taxon>
        <taxon>eudicotyledons</taxon>
        <taxon>Gunneridae</taxon>
        <taxon>Pentapetalae</taxon>
        <taxon>rosids</taxon>
        <taxon>malvids</taxon>
        <taxon>Brassicales</taxon>
        <taxon>Brassicaceae</taxon>
        <taxon>Coluteocarpeae</taxon>
        <taxon>Noccaea</taxon>
    </lineage>
</organism>
<gene>
    <name evidence="5" type="ORF">LC_TR9629_c0_g1_i1_g.34062</name>
</gene>
<dbReference type="PANTHER" id="PTHR12901">
    <property type="entry name" value="SPERM PROTEIN HOMOLOG"/>
    <property type="match status" value="1"/>
</dbReference>
<comment type="function">
    <text evidence="3">Required for the function of coenzyme Q in the respiratory chain. May serve as a chaperone or may be involved in the transport of Q6 from its site of synthesis to the catalytic sites of the respiratory complexes.</text>
</comment>
<evidence type="ECO:0000256" key="1">
    <source>
        <dbReference type="ARBA" id="ARBA00006885"/>
    </source>
</evidence>
<dbReference type="InterPro" id="IPR023393">
    <property type="entry name" value="START-like_dom_sf"/>
</dbReference>
<protein>
    <submittedName>
        <fullName evidence="5">Coenzyme Q-binding protein COQ10-like protein B, mitochondrial</fullName>
    </submittedName>
</protein>
<dbReference type="CDD" id="cd07813">
    <property type="entry name" value="COQ10p_like"/>
    <property type="match status" value="1"/>
</dbReference>
<dbReference type="InterPro" id="IPR005031">
    <property type="entry name" value="COQ10_START"/>
</dbReference>
<dbReference type="Pfam" id="PF03364">
    <property type="entry name" value="Polyketide_cyc"/>
    <property type="match status" value="1"/>
</dbReference>
<sequence length="234" mass="26842">MLRFIQSSKALLSSLSRREGITRFDQFRRFVSVSGYSHGLECKDAAANVSFGRLPIAGIITQRRRFHGYGDGEEDDSVLSKIYQERRLLGYSQEQLFDVIATVDLYHGFVPGCQRSEIVKEHQDGSFDAEIEVGCMFLVDSYTSHVEFERPNWIKTTAKDTRFFQHLINVWQFKPGPVPGTCHLHFLVDYKFNSPFYRQVASMFLKEVESKLVGTFSDRCKVVYGPGIRVDDEA</sequence>
<evidence type="ECO:0000256" key="2">
    <source>
        <dbReference type="ARBA" id="ARBA00011814"/>
    </source>
</evidence>
<evidence type="ECO:0000259" key="4">
    <source>
        <dbReference type="Pfam" id="PF03364"/>
    </source>
</evidence>
<dbReference type="SUPFAM" id="SSF55961">
    <property type="entry name" value="Bet v1-like"/>
    <property type="match status" value="1"/>
</dbReference>
<comment type="similarity">
    <text evidence="1">Belongs to the COQ10 family.</text>
</comment>
<accession>A0A1J3FBG3</accession>
<dbReference type="PANTHER" id="PTHR12901:SF10">
    <property type="entry name" value="COENZYME Q-BINDING PROTEIN COQ10, MITOCHONDRIAL"/>
    <property type="match status" value="1"/>
</dbReference>
<dbReference type="AlphaFoldDB" id="A0A1J3FBG3"/>
<dbReference type="GO" id="GO:0048039">
    <property type="term" value="F:ubiquinone binding"/>
    <property type="evidence" value="ECO:0007669"/>
    <property type="project" value="InterPro"/>
</dbReference>
<comment type="subunit">
    <text evidence="2">Interacts with coenzyme Q.</text>
</comment>
<feature type="domain" description="Coenzyme Q-binding protein COQ10 START" evidence="4">
    <location>
        <begin position="90"/>
        <end position="213"/>
    </location>
</feature>
<dbReference type="EMBL" id="GEVK01013820">
    <property type="protein sequence ID" value="JAU39012.1"/>
    <property type="molecule type" value="Transcribed_RNA"/>
</dbReference>
<name>A0A1J3FBG3_NOCCA</name>
<dbReference type="Gene3D" id="3.30.530.20">
    <property type="match status" value="1"/>
</dbReference>
<dbReference type="GO" id="GO:0045333">
    <property type="term" value="P:cellular respiration"/>
    <property type="evidence" value="ECO:0007669"/>
    <property type="project" value="InterPro"/>
</dbReference>
<proteinExistence type="inferred from homology"/>
<reference evidence="5" key="1">
    <citation type="submission" date="2016-07" db="EMBL/GenBank/DDBJ databases">
        <title>De novo transcriptome assembly of four accessions of the metal hyperaccumulator plant Noccaea caerulescens.</title>
        <authorList>
            <person name="Blande D."/>
            <person name="Halimaa P."/>
            <person name="Tervahauta A.I."/>
            <person name="Aarts M.G."/>
            <person name="Karenlampi S.O."/>
        </authorList>
    </citation>
    <scope>NUCLEOTIDE SEQUENCE</scope>
</reference>
<evidence type="ECO:0000313" key="5">
    <source>
        <dbReference type="EMBL" id="JAU39012.1"/>
    </source>
</evidence>
<dbReference type="GO" id="GO:0005739">
    <property type="term" value="C:mitochondrion"/>
    <property type="evidence" value="ECO:0007669"/>
    <property type="project" value="TreeGrafter"/>
</dbReference>